<keyword evidence="5 7" id="KW-0732">Signal</keyword>
<dbReference type="PRINTS" id="PR00691">
    <property type="entry name" value="ADHESINB"/>
</dbReference>
<feature type="chain" id="PRO_5032410975" evidence="7">
    <location>
        <begin position="23"/>
        <end position="307"/>
    </location>
</feature>
<evidence type="ECO:0000256" key="2">
    <source>
        <dbReference type="ARBA" id="ARBA00011028"/>
    </source>
</evidence>
<evidence type="ECO:0000313" key="8">
    <source>
        <dbReference type="EMBL" id="MBB3933192.1"/>
    </source>
</evidence>
<comment type="similarity">
    <text evidence="2 6">Belongs to the bacterial solute-binding protein 9 family.</text>
</comment>
<keyword evidence="3 6" id="KW-0813">Transport</keyword>
<proteinExistence type="inferred from homology"/>
<feature type="signal peptide" evidence="7">
    <location>
        <begin position="1"/>
        <end position="22"/>
    </location>
</feature>
<dbReference type="InterPro" id="IPR006127">
    <property type="entry name" value="ZnuA-like"/>
</dbReference>
<keyword evidence="4" id="KW-0479">Metal-binding</keyword>
<accession>A0A840AU29</accession>
<dbReference type="Gene3D" id="3.40.50.1980">
    <property type="entry name" value="Nitrogenase molybdenum iron protein domain"/>
    <property type="match status" value="2"/>
</dbReference>
<dbReference type="GO" id="GO:0007155">
    <property type="term" value="P:cell adhesion"/>
    <property type="evidence" value="ECO:0007669"/>
    <property type="project" value="InterPro"/>
</dbReference>
<evidence type="ECO:0000256" key="4">
    <source>
        <dbReference type="ARBA" id="ARBA00022723"/>
    </source>
</evidence>
<evidence type="ECO:0000256" key="6">
    <source>
        <dbReference type="RuleBase" id="RU003512"/>
    </source>
</evidence>
<dbReference type="PRINTS" id="PR00690">
    <property type="entry name" value="ADHESNFAMILY"/>
</dbReference>
<dbReference type="Proteomes" id="UP000553963">
    <property type="component" value="Unassembled WGS sequence"/>
</dbReference>
<dbReference type="AlphaFoldDB" id="A0A840AU29"/>
<gene>
    <name evidence="8" type="ORF">GGR25_004256</name>
</gene>
<dbReference type="CDD" id="cd01137">
    <property type="entry name" value="PsaA"/>
    <property type="match status" value="1"/>
</dbReference>
<evidence type="ECO:0000313" key="9">
    <source>
        <dbReference type="Proteomes" id="UP000553963"/>
    </source>
</evidence>
<organism evidence="8 9">
    <name type="scientific">Kaistia hirudinis</name>
    <dbReference type="NCBI Taxonomy" id="1293440"/>
    <lineage>
        <taxon>Bacteria</taxon>
        <taxon>Pseudomonadati</taxon>
        <taxon>Pseudomonadota</taxon>
        <taxon>Alphaproteobacteria</taxon>
        <taxon>Hyphomicrobiales</taxon>
        <taxon>Kaistiaceae</taxon>
        <taxon>Kaistia</taxon>
    </lineage>
</organism>
<evidence type="ECO:0000256" key="3">
    <source>
        <dbReference type="ARBA" id="ARBA00022448"/>
    </source>
</evidence>
<dbReference type="EMBL" id="JACIDS010000005">
    <property type="protein sequence ID" value="MBB3933192.1"/>
    <property type="molecule type" value="Genomic_DNA"/>
</dbReference>
<evidence type="ECO:0000256" key="5">
    <source>
        <dbReference type="ARBA" id="ARBA00022729"/>
    </source>
</evidence>
<reference evidence="8 9" key="1">
    <citation type="submission" date="2020-08" db="EMBL/GenBank/DDBJ databases">
        <title>Genomic Encyclopedia of Type Strains, Phase IV (KMG-IV): sequencing the most valuable type-strain genomes for metagenomic binning, comparative biology and taxonomic classification.</title>
        <authorList>
            <person name="Goeker M."/>
        </authorList>
    </citation>
    <scope>NUCLEOTIDE SEQUENCE [LARGE SCALE GENOMIC DNA]</scope>
    <source>
        <strain evidence="8 9">DSM 25966</strain>
    </source>
</reference>
<name>A0A840AU29_9HYPH</name>
<evidence type="ECO:0000256" key="1">
    <source>
        <dbReference type="ARBA" id="ARBA00004196"/>
    </source>
</evidence>
<sequence>MKLKRFSLALAMTLSLGGAAFAAEPVKVVASFSVLGDLAAEVGGDHVTVTTLVGPNGDAHAFEPSPKDAKALGSTDVLVENGLGLEHWLERLVSVSGFKGKAVIASEGVTPREWHGDADEAAELEKDSHGHAVDPHAWQDAQNGIIYVNNIVAGLSAADPANAADYKANGEKLIGELKTIDARLKQEFAALPEARRKVVTTHDAFGYFGAAYGVSFIAPEGISTESEVSASQIASVIKQIRDEKIQAIFVENITDPRLLNQIVQETGVKIGGELFSDALSPADGPAPTYVKMFQNNETQLLSAMSGT</sequence>
<protein>
    <submittedName>
        <fullName evidence="8">Zinc/manganese transport system substrate-binding protein</fullName>
    </submittedName>
</protein>
<dbReference type="InterPro" id="IPR006128">
    <property type="entry name" value="Lipoprotein_PsaA-like"/>
</dbReference>
<dbReference type="SUPFAM" id="SSF53807">
    <property type="entry name" value="Helical backbone' metal receptor"/>
    <property type="match status" value="1"/>
</dbReference>
<dbReference type="InterPro" id="IPR050492">
    <property type="entry name" value="Bact_metal-bind_prot9"/>
</dbReference>
<dbReference type="GO" id="GO:0046872">
    <property type="term" value="F:metal ion binding"/>
    <property type="evidence" value="ECO:0007669"/>
    <property type="project" value="UniProtKB-KW"/>
</dbReference>
<comment type="caution">
    <text evidence="8">The sequence shown here is derived from an EMBL/GenBank/DDBJ whole genome shotgun (WGS) entry which is preliminary data.</text>
</comment>
<dbReference type="PANTHER" id="PTHR42953">
    <property type="entry name" value="HIGH-AFFINITY ZINC UPTAKE SYSTEM PROTEIN ZNUA-RELATED"/>
    <property type="match status" value="1"/>
</dbReference>
<dbReference type="PANTHER" id="PTHR42953:SF1">
    <property type="entry name" value="METAL-BINDING PROTEIN HI_0362-RELATED"/>
    <property type="match status" value="1"/>
</dbReference>
<dbReference type="GO" id="GO:0030313">
    <property type="term" value="C:cell envelope"/>
    <property type="evidence" value="ECO:0007669"/>
    <property type="project" value="UniProtKB-SubCell"/>
</dbReference>
<comment type="subcellular location">
    <subcellularLocation>
        <location evidence="1">Cell envelope</location>
    </subcellularLocation>
</comment>
<dbReference type="InterPro" id="IPR006129">
    <property type="entry name" value="AdhesinB"/>
</dbReference>
<dbReference type="GO" id="GO:0030001">
    <property type="term" value="P:metal ion transport"/>
    <property type="evidence" value="ECO:0007669"/>
    <property type="project" value="InterPro"/>
</dbReference>
<keyword evidence="9" id="KW-1185">Reference proteome</keyword>
<evidence type="ECO:0000256" key="7">
    <source>
        <dbReference type="SAM" id="SignalP"/>
    </source>
</evidence>
<dbReference type="RefSeq" id="WP_183400833.1">
    <property type="nucleotide sequence ID" value="NZ_JACIDS010000005.1"/>
</dbReference>
<dbReference type="Pfam" id="PF01297">
    <property type="entry name" value="ZnuA"/>
    <property type="match status" value="1"/>
</dbReference>